<proteinExistence type="predicted"/>
<gene>
    <name evidence="2" type="ORF">ICL16_19400</name>
</gene>
<protein>
    <submittedName>
        <fullName evidence="2">Uncharacterized protein</fullName>
    </submittedName>
</protein>
<evidence type="ECO:0000313" key="2">
    <source>
        <dbReference type="EMBL" id="MBD2774182.1"/>
    </source>
</evidence>
<keyword evidence="1" id="KW-1133">Transmembrane helix</keyword>
<accession>A0A8J7BXQ5</accession>
<evidence type="ECO:0000313" key="3">
    <source>
        <dbReference type="Proteomes" id="UP000629098"/>
    </source>
</evidence>
<name>A0A8J7BXQ5_9CYAN</name>
<evidence type="ECO:0000256" key="1">
    <source>
        <dbReference type="SAM" id="Phobius"/>
    </source>
</evidence>
<dbReference type="Proteomes" id="UP000629098">
    <property type="component" value="Unassembled WGS sequence"/>
</dbReference>
<feature type="transmembrane region" description="Helical" evidence="1">
    <location>
        <begin position="6"/>
        <end position="30"/>
    </location>
</feature>
<organism evidence="2 3">
    <name type="scientific">Iningainema tapete BLCC-T55</name>
    <dbReference type="NCBI Taxonomy" id="2748662"/>
    <lineage>
        <taxon>Bacteria</taxon>
        <taxon>Bacillati</taxon>
        <taxon>Cyanobacteriota</taxon>
        <taxon>Cyanophyceae</taxon>
        <taxon>Nostocales</taxon>
        <taxon>Scytonemataceae</taxon>
        <taxon>Iningainema tapete</taxon>
    </lineage>
</organism>
<dbReference type="AlphaFoldDB" id="A0A8J7BXQ5"/>
<sequence>MNLIDGVLLTLVNAIACLAFPKLLSVILAAKNKDSAPVPITIPTQKV</sequence>
<dbReference type="EMBL" id="JACXAE010000064">
    <property type="protein sequence ID" value="MBD2774182.1"/>
    <property type="molecule type" value="Genomic_DNA"/>
</dbReference>
<keyword evidence="1" id="KW-0812">Transmembrane</keyword>
<comment type="caution">
    <text evidence="2">The sequence shown here is derived from an EMBL/GenBank/DDBJ whole genome shotgun (WGS) entry which is preliminary data.</text>
</comment>
<reference evidence="2" key="1">
    <citation type="submission" date="2020-09" db="EMBL/GenBank/DDBJ databases">
        <title>Iningainema tapete sp. nov. (Scytonemataceae, Cyanobacteria) from greenhouses in central Florida (USA) produces two types of nodularin with biosynthetic potential for microcystin-LR and anabaenopeptins.</title>
        <authorList>
            <person name="Berthold D.E."/>
            <person name="Lefler F.W."/>
            <person name="Huang I.-S."/>
            <person name="Abdulla H."/>
            <person name="Zimba P.V."/>
            <person name="Laughinghouse H.D. IV."/>
        </authorList>
    </citation>
    <scope>NUCLEOTIDE SEQUENCE</scope>
    <source>
        <strain evidence="2">BLCCT55</strain>
    </source>
</reference>
<dbReference type="RefSeq" id="WP_190830846.1">
    <property type="nucleotide sequence ID" value="NZ_CAWPPI010000064.1"/>
</dbReference>
<keyword evidence="1" id="KW-0472">Membrane</keyword>
<keyword evidence="3" id="KW-1185">Reference proteome</keyword>